<keyword evidence="3" id="KW-1185">Reference proteome</keyword>
<evidence type="ECO:0000313" key="3">
    <source>
        <dbReference type="Proteomes" id="UP000005206"/>
    </source>
</evidence>
<dbReference type="VEuPathDB" id="FungiDB:NECHADRAFT_85956"/>
<organism evidence="2 3">
    <name type="scientific">Fusarium vanettenii (strain ATCC MYA-4622 / CBS 123669 / FGSC 9596 / NRRL 45880 / 77-13-4)</name>
    <name type="common">Fusarium solani subsp. pisi</name>
    <dbReference type="NCBI Taxonomy" id="660122"/>
    <lineage>
        <taxon>Eukaryota</taxon>
        <taxon>Fungi</taxon>
        <taxon>Dikarya</taxon>
        <taxon>Ascomycota</taxon>
        <taxon>Pezizomycotina</taxon>
        <taxon>Sordariomycetes</taxon>
        <taxon>Hypocreomycetidae</taxon>
        <taxon>Hypocreales</taxon>
        <taxon>Nectriaceae</taxon>
        <taxon>Fusarium</taxon>
        <taxon>Fusarium solani species complex</taxon>
        <taxon>Fusarium vanettenii</taxon>
    </lineage>
</organism>
<dbReference type="OrthoDB" id="5091635at2759"/>
<dbReference type="EMBL" id="GG698906">
    <property type="protein sequence ID" value="EEU42078.1"/>
    <property type="molecule type" value="Genomic_DNA"/>
</dbReference>
<protein>
    <submittedName>
        <fullName evidence="2">Uncharacterized protein</fullName>
    </submittedName>
</protein>
<dbReference type="Proteomes" id="UP000005206">
    <property type="component" value="Chromosome 10"/>
</dbReference>
<dbReference type="eggNOG" id="ENOG502RMJ8">
    <property type="taxonomic scope" value="Eukaryota"/>
</dbReference>
<name>C7Z1Y2_FUSV7</name>
<evidence type="ECO:0000313" key="2">
    <source>
        <dbReference type="EMBL" id="EEU42078.1"/>
    </source>
</evidence>
<feature type="region of interest" description="Disordered" evidence="1">
    <location>
        <begin position="1"/>
        <end position="41"/>
    </location>
</feature>
<dbReference type="InParanoid" id="C7Z1Y2"/>
<dbReference type="GeneID" id="9671576"/>
<reference evidence="2 3" key="1">
    <citation type="journal article" date="2009" name="PLoS Genet.">
        <title>The genome of Nectria haematococca: contribution of supernumerary chromosomes to gene expansion.</title>
        <authorList>
            <person name="Coleman J.J."/>
            <person name="Rounsley S.D."/>
            <person name="Rodriguez-Carres M."/>
            <person name="Kuo A."/>
            <person name="Wasmann C.C."/>
            <person name="Grimwood J."/>
            <person name="Schmutz J."/>
            <person name="Taga M."/>
            <person name="White G.J."/>
            <person name="Zhou S."/>
            <person name="Schwartz D.C."/>
            <person name="Freitag M."/>
            <person name="Ma L.J."/>
            <person name="Danchin E.G."/>
            <person name="Henrissat B."/>
            <person name="Coutinho P.M."/>
            <person name="Nelson D.R."/>
            <person name="Straney D."/>
            <person name="Napoli C.A."/>
            <person name="Barker B.M."/>
            <person name="Gribskov M."/>
            <person name="Rep M."/>
            <person name="Kroken S."/>
            <person name="Molnar I."/>
            <person name="Rensing C."/>
            <person name="Kennell J.C."/>
            <person name="Zamora J."/>
            <person name="Farman M.L."/>
            <person name="Selker E.U."/>
            <person name="Salamov A."/>
            <person name="Shapiro H."/>
            <person name="Pangilinan J."/>
            <person name="Lindquist E."/>
            <person name="Lamers C."/>
            <person name="Grigoriev I.V."/>
            <person name="Geiser D.M."/>
            <person name="Covert S.F."/>
            <person name="Temporini E."/>
            <person name="Vanetten H.D."/>
        </authorList>
    </citation>
    <scope>NUCLEOTIDE SEQUENCE [LARGE SCALE GENOMIC DNA]</scope>
    <source>
        <strain evidence="3">ATCC MYA-4622 / CBS 123669 / FGSC 9596 / NRRL 45880 / 77-13-4</strain>
    </source>
</reference>
<dbReference type="AlphaFoldDB" id="C7Z1Y2"/>
<sequence length="204" mass="23360">MGKAKSQSSPPRGKKRGRSKVKDEPERPPPALRSNPKGRTFIITRQDAMRRAGGLENRLGDDAYNQMELATGMRRWLSKPVIMVLTEGMKKKVFDWCQQYDPSWLGVLFEAKGNTQLTYEYTAEEEHPILPEHLFQALRALVMELPSDRDAYKRLWPFIQLVTTHSQRIFLMEELEENRPEFAYKLDGQGIVGTFDGSSSVRGG</sequence>
<proteinExistence type="predicted"/>
<dbReference type="HOGENOM" id="CLU_1343584_0_0_1"/>
<gene>
    <name evidence="2" type="ORF">NECHADRAFT_85956</name>
</gene>
<feature type="compositionally biased region" description="Polar residues" evidence="1">
    <location>
        <begin position="1"/>
        <end position="10"/>
    </location>
</feature>
<evidence type="ECO:0000256" key="1">
    <source>
        <dbReference type="SAM" id="MobiDB-lite"/>
    </source>
</evidence>
<dbReference type="RefSeq" id="XP_003047791.1">
    <property type="nucleotide sequence ID" value="XM_003047745.1"/>
</dbReference>
<dbReference type="KEGG" id="nhe:NECHADRAFT_85956"/>
<accession>C7Z1Y2</accession>